<evidence type="ECO:0000313" key="9">
    <source>
        <dbReference type="EMBL" id="KAG7290114.1"/>
    </source>
</evidence>
<dbReference type="GO" id="GO:0097053">
    <property type="term" value="P:L-kynurenine catabolic process"/>
    <property type="evidence" value="ECO:0007669"/>
    <property type="project" value="UniProtKB-UniRule"/>
</dbReference>
<feature type="binding site" evidence="5">
    <location>
        <position position="176"/>
    </location>
    <ligand>
        <name>pyridoxal 5'-phosphate</name>
        <dbReference type="ChEBI" id="CHEBI:597326"/>
    </ligand>
</feature>
<evidence type="ECO:0000256" key="4">
    <source>
        <dbReference type="ARBA" id="ARBA00022898"/>
    </source>
</evidence>
<dbReference type="GO" id="GO:0030170">
    <property type="term" value="F:pyridoxal phosphate binding"/>
    <property type="evidence" value="ECO:0007669"/>
    <property type="project" value="UniProtKB-UniRule"/>
</dbReference>
<feature type="binding site" evidence="5">
    <location>
        <position position="292"/>
    </location>
    <ligand>
        <name>pyridoxal 5'-phosphate</name>
        <dbReference type="ChEBI" id="CHEBI:597326"/>
    </ligand>
</feature>
<dbReference type="InterPro" id="IPR015421">
    <property type="entry name" value="PyrdxlP-dep_Trfase_major"/>
</dbReference>
<reference evidence="9" key="1">
    <citation type="submission" date="2023-02" db="EMBL/GenBank/DDBJ databases">
        <authorList>
            <person name="Palmer J.M."/>
        </authorList>
    </citation>
    <scope>NUCLEOTIDE SEQUENCE</scope>
    <source>
        <strain evidence="9">FW57</strain>
    </source>
</reference>
<organism evidence="9 10">
    <name type="scientific">Staphylotrichum longicolle</name>
    <dbReference type="NCBI Taxonomy" id="669026"/>
    <lineage>
        <taxon>Eukaryota</taxon>
        <taxon>Fungi</taxon>
        <taxon>Dikarya</taxon>
        <taxon>Ascomycota</taxon>
        <taxon>Pezizomycotina</taxon>
        <taxon>Sordariomycetes</taxon>
        <taxon>Sordariomycetidae</taxon>
        <taxon>Sordariales</taxon>
        <taxon>Chaetomiaceae</taxon>
        <taxon>Staphylotrichum</taxon>
    </lineage>
</organism>
<keyword evidence="2 5" id="KW-0662">Pyridine nucleotide biosynthesis</keyword>
<dbReference type="Gene3D" id="3.90.1150.10">
    <property type="entry name" value="Aspartate Aminotransferase, domain 1"/>
    <property type="match status" value="1"/>
</dbReference>
<dbReference type="EMBL" id="JAHCVI010000001">
    <property type="protein sequence ID" value="KAG7290114.1"/>
    <property type="molecule type" value="Genomic_DNA"/>
</dbReference>
<dbReference type="NCBIfam" id="TIGR01814">
    <property type="entry name" value="kynureninase"/>
    <property type="match status" value="1"/>
</dbReference>
<feature type="binding site" evidence="5">
    <location>
        <begin position="203"/>
        <end position="206"/>
    </location>
    <ligand>
        <name>pyridoxal 5'-phosphate</name>
        <dbReference type="ChEBI" id="CHEBI:597326"/>
    </ligand>
</feature>
<gene>
    <name evidence="9" type="primary">BNA52</name>
    <name evidence="5" type="synonym">BNA5</name>
    <name evidence="9" type="ORF">NEMBOFW57_000110</name>
</gene>
<accession>A0AAD4EZ11</accession>
<dbReference type="PANTHER" id="PTHR14084:SF2">
    <property type="entry name" value="KYNURENINASE 2"/>
    <property type="match status" value="1"/>
</dbReference>
<dbReference type="GO" id="GO:0005737">
    <property type="term" value="C:cytoplasm"/>
    <property type="evidence" value="ECO:0007669"/>
    <property type="project" value="UniProtKB-SubCell"/>
</dbReference>
<comment type="pathway">
    <text evidence="5 6">Amino-acid degradation; L-kynurenine degradation; L-alanine and anthranilate from L-kynurenine: step 1/1.</text>
</comment>
<feature type="region of interest" description="Disordered" evidence="7">
    <location>
        <begin position="58"/>
        <end position="77"/>
    </location>
</feature>
<dbReference type="AlphaFoldDB" id="A0AAD4EZ11"/>
<dbReference type="Pfam" id="PF00266">
    <property type="entry name" value="Aminotran_5"/>
    <property type="match status" value="1"/>
</dbReference>
<dbReference type="GO" id="GO:0043420">
    <property type="term" value="P:anthranilate metabolic process"/>
    <property type="evidence" value="ECO:0007669"/>
    <property type="project" value="UniProtKB-UniRule"/>
</dbReference>
<evidence type="ECO:0000256" key="2">
    <source>
        <dbReference type="ARBA" id="ARBA00022642"/>
    </source>
</evidence>
<evidence type="ECO:0000256" key="5">
    <source>
        <dbReference type="HAMAP-Rule" id="MF_03017"/>
    </source>
</evidence>
<feature type="binding site" evidence="5">
    <location>
        <position position="355"/>
    </location>
    <ligand>
        <name>pyridoxal 5'-phosphate</name>
        <dbReference type="ChEBI" id="CHEBI:597326"/>
    </ligand>
</feature>
<comment type="subunit">
    <text evidence="5 6">Homodimer.</text>
</comment>
<feature type="binding site" evidence="5">
    <location>
        <position position="289"/>
    </location>
    <ligand>
        <name>pyridoxal 5'-phosphate</name>
        <dbReference type="ChEBI" id="CHEBI:597326"/>
    </ligand>
</feature>
<evidence type="ECO:0000259" key="8">
    <source>
        <dbReference type="Pfam" id="PF00266"/>
    </source>
</evidence>
<dbReference type="FunFam" id="3.40.640.10:FF:000031">
    <property type="entry name" value="Kynureninase"/>
    <property type="match status" value="1"/>
</dbReference>
<feature type="domain" description="Aminotransferase class V" evidence="8">
    <location>
        <begin position="151"/>
        <end position="321"/>
    </location>
</feature>
<keyword evidence="4 5" id="KW-0663">Pyridoxal phosphate</keyword>
<comment type="cofactor">
    <cofactor evidence="5 6">
        <name>pyridoxal 5'-phosphate</name>
        <dbReference type="ChEBI" id="CHEBI:597326"/>
    </cofactor>
</comment>
<comment type="subcellular location">
    <subcellularLocation>
        <location evidence="5 6">Cytoplasm</location>
    </subcellularLocation>
</comment>
<feature type="compositionally biased region" description="Low complexity" evidence="7">
    <location>
        <begin position="68"/>
        <end position="77"/>
    </location>
</feature>
<evidence type="ECO:0000256" key="7">
    <source>
        <dbReference type="SAM" id="MobiDB-lite"/>
    </source>
</evidence>
<dbReference type="GO" id="GO:0019441">
    <property type="term" value="P:L-tryptophan catabolic process to kynurenine"/>
    <property type="evidence" value="ECO:0007669"/>
    <property type="project" value="TreeGrafter"/>
</dbReference>
<dbReference type="PANTHER" id="PTHR14084">
    <property type="entry name" value="KYNURENINASE"/>
    <property type="match status" value="1"/>
</dbReference>
<feature type="binding site" evidence="5">
    <location>
        <position position="175"/>
    </location>
    <ligand>
        <name>pyridoxal 5'-phosphate</name>
        <dbReference type="ChEBI" id="CHEBI:597326"/>
    </ligand>
</feature>
<dbReference type="HAMAP" id="MF_01970">
    <property type="entry name" value="Kynureninase"/>
    <property type="match status" value="1"/>
</dbReference>
<comment type="catalytic activity">
    <reaction evidence="5 6">
        <text>L-kynurenine + H2O = anthranilate + L-alanine + H(+)</text>
        <dbReference type="Rhea" id="RHEA:16813"/>
        <dbReference type="ChEBI" id="CHEBI:15377"/>
        <dbReference type="ChEBI" id="CHEBI:15378"/>
        <dbReference type="ChEBI" id="CHEBI:16567"/>
        <dbReference type="ChEBI" id="CHEBI:57959"/>
        <dbReference type="ChEBI" id="CHEBI:57972"/>
        <dbReference type="EC" id="3.7.1.3"/>
    </reaction>
</comment>
<comment type="function">
    <text evidence="5 6">Catalyzes the cleavage of L-kynurenine (L-Kyn) and L-3-hydroxykynurenine (L-3OHKyn) into anthranilic acid (AA) and 3-hydroxyanthranilic acid (3-OHAA), respectively.</text>
</comment>
<evidence type="ECO:0000256" key="3">
    <source>
        <dbReference type="ARBA" id="ARBA00022801"/>
    </source>
</evidence>
<keyword evidence="1 5" id="KW-0963">Cytoplasm</keyword>
<comment type="caution">
    <text evidence="5">Lacks conserved residue(s) required for the propagation of feature annotation.</text>
</comment>
<dbReference type="SUPFAM" id="SSF53383">
    <property type="entry name" value="PLP-dependent transferases"/>
    <property type="match status" value="1"/>
</dbReference>
<dbReference type="InterPro" id="IPR015424">
    <property type="entry name" value="PyrdxlP-dep_Trfase"/>
</dbReference>
<comment type="pathway">
    <text evidence="5 6">Cofactor biosynthesis; NAD(+) biosynthesis; quinolinate from L-kynurenine: step 2/3.</text>
</comment>
<dbReference type="GO" id="GO:0019805">
    <property type="term" value="P:quinolinate biosynthetic process"/>
    <property type="evidence" value="ECO:0007669"/>
    <property type="project" value="UniProtKB-UniRule"/>
</dbReference>
<name>A0AAD4EZ11_9PEZI</name>
<proteinExistence type="inferred from homology"/>
<evidence type="ECO:0000256" key="6">
    <source>
        <dbReference type="PIRNR" id="PIRNR038800"/>
    </source>
</evidence>
<feature type="binding site" evidence="5">
    <location>
        <position position="383"/>
    </location>
    <ligand>
        <name>pyridoxal 5'-phosphate</name>
        <dbReference type="ChEBI" id="CHEBI:597326"/>
    </ligand>
</feature>
<feature type="modified residue" description="N6-(pyridoxal phosphate)lysine" evidence="5">
    <location>
        <position position="315"/>
    </location>
</feature>
<dbReference type="InterPro" id="IPR015422">
    <property type="entry name" value="PyrdxlP-dep_Trfase_small"/>
</dbReference>
<comment type="catalytic activity">
    <reaction evidence="6">
        <text>3-hydroxy-L-kynurenine + H2O = 3-hydroxyanthranilate + L-alanine + H(+)</text>
        <dbReference type="Rhea" id="RHEA:25143"/>
        <dbReference type="ChEBI" id="CHEBI:15377"/>
        <dbReference type="ChEBI" id="CHEBI:15378"/>
        <dbReference type="ChEBI" id="CHEBI:36559"/>
        <dbReference type="ChEBI" id="CHEBI:57972"/>
        <dbReference type="ChEBI" id="CHEBI:58125"/>
        <dbReference type="EC" id="3.7.1.3"/>
    </reaction>
</comment>
<dbReference type="GO" id="GO:0034354">
    <property type="term" value="P:'de novo' NAD+ biosynthetic process from L-tryptophan"/>
    <property type="evidence" value="ECO:0007669"/>
    <property type="project" value="UniProtKB-UniRule"/>
</dbReference>
<comment type="similarity">
    <text evidence="5 6">Belongs to the kynureninase family.</text>
</comment>
<keyword evidence="3 5" id="KW-0378">Hydrolase</keyword>
<comment type="caution">
    <text evidence="9">The sequence shown here is derived from an EMBL/GenBank/DDBJ whole genome shotgun (WGS) entry which is preliminary data.</text>
</comment>
<protein>
    <recommendedName>
        <fullName evidence="5 6">Kynureninase</fullName>
        <ecNumber evidence="5 6">3.7.1.3</ecNumber>
    </recommendedName>
    <alternativeName>
        <fullName evidence="5">Biosynthesis of nicotinic acid protein 5</fullName>
    </alternativeName>
    <alternativeName>
        <fullName evidence="5">L-kynurenine hydrolase</fullName>
    </alternativeName>
</protein>
<keyword evidence="10" id="KW-1185">Reference proteome</keyword>
<dbReference type="Proteomes" id="UP001197093">
    <property type="component" value="Unassembled WGS sequence"/>
</dbReference>
<dbReference type="InterPro" id="IPR010111">
    <property type="entry name" value="Kynureninase"/>
</dbReference>
<sequence length="512" mass="56267">MSSEFQSLIKTLRAGQKPEFPPDARSIDYARQLDSQDKLGSFREKFNIPTRGSLRKKALNGRATAKPTGVNGCNGTNGVKAQKPNGISHANGHTDDDTPSIYFVGNSLGAQPKCIREHLDAHLETWASIGVNGHFTSFEDSPLAAWQDMAADCAEKSLDLVGAAAPSEVIYMNTLTVNLHLMMASFYRPTEKRHKIIAEWKPFPSDSYAIASQIQWHNLSPATSLVEVHPDPHTLYLSTDQILATIDAHADSTALLLLPGIQYYTGQLLDIPRITAHARARGIPAVGWDLAHAVGNVELALHDWDVDFAVWCTYKYLNAGPGAIAGAFVHRKHHDGPDPDGRVGDAGYRHRLAGWYGAEKTVRFNMDKVFAPAEGAAGWQVSNPSVVDLASVKGALGVFGQTTMRELRDKAVVLTRYLEWLLEGLLEEEESGGEQAFRIITPGNPLERGSQLSLLLRAGLMERVSARLAEGGVVIDVRKPDVIRVAPVPMYCRFEDVWEFVEVFRNALEEAR</sequence>
<evidence type="ECO:0000313" key="10">
    <source>
        <dbReference type="Proteomes" id="UP001197093"/>
    </source>
</evidence>
<dbReference type="GO" id="GO:0030429">
    <property type="term" value="F:kynureninase activity"/>
    <property type="evidence" value="ECO:0007669"/>
    <property type="project" value="UniProtKB-UniRule"/>
</dbReference>
<dbReference type="Pfam" id="PF22580">
    <property type="entry name" value="KYNU_C"/>
    <property type="match status" value="1"/>
</dbReference>
<dbReference type="PIRSF" id="PIRSF038800">
    <property type="entry name" value="KYNU"/>
    <property type="match status" value="1"/>
</dbReference>
<feature type="binding site" evidence="5">
    <location>
        <position position="314"/>
    </location>
    <ligand>
        <name>pyridoxal 5'-phosphate</name>
        <dbReference type="ChEBI" id="CHEBI:597326"/>
    </ligand>
</feature>
<dbReference type="EC" id="3.7.1.3" evidence="5 6"/>
<dbReference type="Gene3D" id="3.40.640.10">
    <property type="entry name" value="Type I PLP-dependent aspartate aminotransferase-like (Major domain)"/>
    <property type="match status" value="1"/>
</dbReference>
<evidence type="ECO:0000256" key="1">
    <source>
        <dbReference type="ARBA" id="ARBA00022490"/>
    </source>
</evidence>
<dbReference type="InterPro" id="IPR000192">
    <property type="entry name" value="Aminotrans_V_dom"/>
</dbReference>